<organism evidence="1">
    <name type="scientific">marine sediment metagenome</name>
    <dbReference type="NCBI Taxonomy" id="412755"/>
    <lineage>
        <taxon>unclassified sequences</taxon>
        <taxon>metagenomes</taxon>
        <taxon>ecological metagenomes</taxon>
    </lineage>
</organism>
<reference evidence="1" key="1">
    <citation type="journal article" date="2014" name="Front. Microbiol.">
        <title>High frequency of phylogenetically diverse reductive dehalogenase-homologous genes in deep subseafloor sedimentary metagenomes.</title>
        <authorList>
            <person name="Kawai M."/>
            <person name="Futagami T."/>
            <person name="Toyoda A."/>
            <person name="Takaki Y."/>
            <person name="Nishi S."/>
            <person name="Hori S."/>
            <person name="Arai W."/>
            <person name="Tsubouchi T."/>
            <person name="Morono Y."/>
            <person name="Uchiyama I."/>
            <person name="Ito T."/>
            <person name="Fujiyama A."/>
            <person name="Inagaki F."/>
            <person name="Takami H."/>
        </authorList>
    </citation>
    <scope>NUCLEOTIDE SEQUENCE</scope>
    <source>
        <strain evidence="1">Expedition CK06-06</strain>
    </source>
</reference>
<gene>
    <name evidence="1" type="ORF">S01H1_21004</name>
</gene>
<name>X0TD80_9ZZZZ</name>
<proteinExistence type="predicted"/>
<accession>X0TD80</accession>
<evidence type="ECO:0000313" key="1">
    <source>
        <dbReference type="EMBL" id="GAF91463.1"/>
    </source>
</evidence>
<sequence length="187" mass="21369">MNCEFKEVEKGKRYKCEICGYVYIVKHTSFNPERIFRECSGDPLPALPPLKIQATNFFKELVGYTADGFNHRSPEEYKECLDACSDCIFLKEDKKDARKSRCNQCGCYVIYKSRMRKTKCPLGKWPTTHIPKEITVPLLYTKNGNPAFLKDHFLNQSCFYIGGGPSLNEIDLSILSSRGIMTLAVNN</sequence>
<protein>
    <submittedName>
        <fullName evidence="1">Uncharacterized protein</fullName>
    </submittedName>
</protein>
<dbReference type="AlphaFoldDB" id="X0TD80"/>
<feature type="non-terminal residue" evidence="1">
    <location>
        <position position="187"/>
    </location>
</feature>
<comment type="caution">
    <text evidence="1">The sequence shown here is derived from an EMBL/GenBank/DDBJ whole genome shotgun (WGS) entry which is preliminary data.</text>
</comment>
<dbReference type="EMBL" id="BARS01011579">
    <property type="protein sequence ID" value="GAF91463.1"/>
    <property type="molecule type" value="Genomic_DNA"/>
</dbReference>